<dbReference type="GO" id="GO:0043527">
    <property type="term" value="C:tRNA methyltransferase complex"/>
    <property type="evidence" value="ECO:0007669"/>
    <property type="project" value="TreeGrafter"/>
</dbReference>
<dbReference type="InterPro" id="IPR029063">
    <property type="entry name" value="SAM-dependent_MTases_sf"/>
</dbReference>
<comment type="function">
    <text evidence="2 7">Catalyzes the formation of N(7)-methylguanine at position 46 (m7G46) in tRNA.</text>
</comment>
<evidence type="ECO:0000313" key="10">
    <source>
        <dbReference type="Proteomes" id="UP000505377"/>
    </source>
</evidence>
<dbReference type="AlphaFoldDB" id="A0A6M6JDG9"/>
<evidence type="ECO:0000256" key="1">
    <source>
        <dbReference type="ARBA" id="ARBA00000142"/>
    </source>
</evidence>
<comment type="caution">
    <text evidence="7">Lacks conserved residue(s) required for the propagation of feature annotation.</text>
</comment>
<dbReference type="Proteomes" id="UP000505377">
    <property type="component" value="Chromosome"/>
</dbReference>
<dbReference type="PROSITE" id="PS51625">
    <property type="entry name" value="SAM_MT_TRMB"/>
    <property type="match status" value="1"/>
</dbReference>
<dbReference type="KEGG" id="pbro:HOP40_09435"/>
<organism evidence="9 10">
    <name type="scientific">Pseudonocardia broussonetiae</name>
    <dbReference type="NCBI Taxonomy" id="2736640"/>
    <lineage>
        <taxon>Bacteria</taxon>
        <taxon>Bacillati</taxon>
        <taxon>Actinomycetota</taxon>
        <taxon>Actinomycetes</taxon>
        <taxon>Pseudonocardiales</taxon>
        <taxon>Pseudonocardiaceae</taxon>
        <taxon>Pseudonocardia</taxon>
    </lineage>
</organism>
<comment type="similarity">
    <text evidence="7">Belongs to the class I-like SAM-binding methyltransferase superfamily. TrmB family.</text>
</comment>
<dbReference type="EMBL" id="CP053564">
    <property type="protein sequence ID" value="QJY45998.1"/>
    <property type="molecule type" value="Genomic_DNA"/>
</dbReference>
<evidence type="ECO:0000256" key="3">
    <source>
        <dbReference type="ARBA" id="ARBA00022603"/>
    </source>
</evidence>
<evidence type="ECO:0000256" key="5">
    <source>
        <dbReference type="ARBA" id="ARBA00022691"/>
    </source>
</evidence>
<dbReference type="InterPro" id="IPR055361">
    <property type="entry name" value="tRNA_methyltr_TrmB_bact"/>
</dbReference>
<comment type="catalytic activity">
    <reaction evidence="1 7">
        <text>guanosine(46) in tRNA + S-adenosyl-L-methionine = N(7)-methylguanosine(46) in tRNA + S-adenosyl-L-homocysteine</text>
        <dbReference type="Rhea" id="RHEA:42708"/>
        <dbReference type="Rhea" id="RHEA-COMP:10188"/>
        <dbReference type="Rhea" id="RHEA-COMP:10189"/>
        <dbReference type="ChEBI" id="CHEBI:57856"/>
        <dbReference type="ChEBI" id="CHEBI:59789"/>
        <dbReference type="ChEBI" id="CHEBI:74269"/>
        <dbReference type="ChEBI" id="CHEBI:74480"/>
        <dbReference type="EC" id="2.1.1.33"/>
    </reaction>
</comment>
<evidence type="ECO:0000256" key="2">
    <source>
        <dbReference type="ARBA" id="ARBA00003015"/>
    </source>
</evidence>
<evidence type="ECO:0000256" key="4">
    <source>
        <dbReference type="ARBA" id="ARBA00022679"/>
    </source>
</evidence>
<dbReference type="InterPro" id="IPR003358">
    <property type="entry name" value="tRNA_(Gua-N-7)_MeTrfase_Trmb"/>
</dbReference>
<evidence type="ECO:0000256" key="7">
    <source>
        <dbReference type="HAMAP-Rule" id="MF_01057"/>
    </source>
</evidence>
<feature type="binding site" evidence="7">
    <location>
        <position position="185"/>
    </location>
    <ligand>
        <name>substrate</name>
    </ligand>
</feature>
<dbReference type="NCBIfam" id="TIGR00091">
    <property type="entry name" value="tRNA (guanosine(46)-N7)-methyltransferase TrmB"/>
    <property type="match status" value="1"/>
</dbReference>
<dbReference type="UniPathway" id="UPA00989"/>
<keyword evidence="10" id="KW-1185">Reference proteome</keyword>
<feature type="binding site" evidence="7">
    <location>
        <position position="158"/>
    </location>
    <ligand>
        <name>S-adenosyl-L-methionine</name>
        <dbReference type="ChEBI" id="CHEBI:59789"/>
    </ligand>
</feature>
<sequence length="287" mass="31487">MAGRVAGRGPARGRSGERCAIVNGPPPRHEGARVSTRPPTGAPTEARPTARITSFVHHRARLTEGQQRAWDRSWPVLGRDVADLVAGTVAYDPAAWFGREAPLVLEIGSGMGESTAALAAAAPERDHLAVEVFEPGLAQLLMRVEELGLTNLALLRGDAVELLRTRVPEASLAAVRIFFPDPWPKRKHRKRRLVQPEVAALVASRLVPGGTLHLATDWDDYATQMRTVCDGEHLLENTAAAEPGGWTPRPVWRPVTKFEHRAHQEGRDVHDLVYRRRCAERTGDHAS</sequence>
<gene>
    <name evidence="7 9" type="primary">trmB</name>
    <name evidence="9" type="ORF">HOP40_09435</name>
</gene>
<feature type="binding site" evidence="7">
    <location>
        <position position="131"/>
    </location>
    <ligand>
        <name>S-adenosyl-L-methionine</name>
        <dbReference type="ChEBI" id="CHEBI:59789"/>
    </ligand>
</feature>
<comment type="pathway">
    <text evidence="7">tRNA modification; N(7)-methylguanine-tRNA biosynthesis.</text>
</comment>
<feature type="compositionally biased region" description="Low complexity" evidence="8">
    <location>
        <begin position="1"/>
        <end position="13"/>
    </location>
</feature>
<dbReference type="Pfam" id="PF02390">
    <property type="entry name" value="Methyltransf_4"/>
    <property type="match status" value="1"/>
</dbReference>
<evidence type="ECO:0000256" key="6">
    <source>
        <dbReference type="ARBA" id="ARBA00022694"/>
    </source>
</evidence>
<feature type="region of interest" description="Disordered" evidence="8">
    <location>
        <begin position="1"/>
        <end position="49"/>
    </location>
</feature>
<evidence type="ECO:0000256" key="8">
    <source>
        <dbReference type="SAM" id="MobiDB-lite"/>
    </source>
</evidence>
<feature type="binding site" evidence="7">
    <location>
        <position position="217"/>
    </location>
    <ligand>
        <name>substrate</name>
    </ligand>
</feature>
<keyword evidence="6 7" id="KW-0819">tRNA processing</keyword>
<dbReference type="PANTHER" id="PTHR23417">
    <property type="entry name" value="3-DEOXY-D-MANNO-OCTULOSONIC-ACID TRANSFERASE/TRNA GUANINE-N 7 - -METHYLTRANSFERASE"/>
    <property type="match status" value="1"/>
</dbReference>
<dbReference type="PANTHER" id="PTHR23417:SF14">
    <property type="entry name" value="PENTACOTRIPEPTIDE-REPEAT REGION OF PRORP DOMAIN-CONTAINING PROTEIN"/>
    <property type="match status" value="1"/>
</dbReference>
<keyword evidence="4 7" id="KW-0808">Transferase</keyword>
<feature type="binding site" evidence="7">
    <location>
        <position position="106"/>
    </location>
    <ligand>
        <name>S-adenosyl-L-methionine</name>
        <dbReference type="ChEBI" id="CHEBI:59789"/>
    </ligand>
</feature>
<dbReference type="SUPFAM" id="SSF53335">
    <property type="entry name" value="S-adenosyl-L-methionine-dependent methyltransferases"/>
    <property type="match status" value="1"/>
</dbReference>
<keyword evidence="5 7" id="KW-0949">S-adenosyl-L-methionine</keyword>
<protein>
    <recommendedName>
        <fullName evidence="7">tRNA (guanine-N(7)-)-methyltransferase</fullName>
        <ecNumber evidence="7">2.1.1.33</ecNumber>
    </recommendedName>
    <alternativeName>
        <fullName evidence="7">tRNA (guanine(46)-N(7))-methyltransferase</fullName>
    </alternativeName>
    <alternativeName>
        <fullName evidence="7">tRNA(m7G46)-methyltransferase</fullName>
    </alternativeName>
</protein>
<dbReference type="Gene3D" id="3.40.50.150">
    <property type="entry name" value="Vaccinia Virus protein VP39"/>
    <property type="match status" value="1"/>
</dbReference>
<keyword evidence="3 7" id="KW-0489">Methyltransferase</keyword>
<evidence type="ECO:0000313" key="9">
    <source>
        <dbReference type="EMBL" id="QJY45998.1"/>
    </source>
</evidence>
<reference evidence="9 10" key="1">
    <citation type="submission" date="2020-05" db="EMBL/GenBank/DDBJ databases">
        <authorList>
            <person name="Mo P."/>
        </authorList>
    </citation>
    <scope>NUCLEOTIDE SEQUENCE [LARGE SCALE GENOMIC DNA]</scope>
    <source>
        <strain evidence="9 10">Gen01</strain>
    </source>
</reference>
<dbReference type="HAMAP" id="MF_01057">
    <property type="entry name" value="tRNA_methyltr_TrmB"/>
    <property type="match status" value="1"/>
</dbReference>
<name>A0A6M6JDG9_9PSEU</name>
<proteinExistence type="inferred from homology"/>
<feature type="binding site" evidence="7">
    <location>
        <begin position="256"/>
        <end position="259"/>
    </location>
    <ligand>
        <name>substrate</name>
    </ligand>
</feature>
<dbReference type="EC" id="2.1.1.33" evidence="7"/>
<accession>A0A6M6JDG9</accession>
<dbReference type="GO" id="GO:0008176">
    <property type="term" value="F:tRNA (guanine(46)-N7)-methyltransferase activity"/>
    <property type="evidence" value="ECO:0007669"/>
    <property type="project" value="UniProtKB-UniRule"/>
</dbReference>
<feature type="binding site" evidence="7">
    <location>
        <position position="181"/>
    </location>
    <ligand>
        <name>S-adenosyl-L-methionine</name>
        <dbReference type="ChEBI" id="CHEBI:59789"/>
    </ligand>
</feature>